<keyword evidence="2 3" id="KW-0694">RNA-binding</keyword>
<protein>
    <submittedName>
        <fullName evidence="5">tRNA binding domain protein</fullName>
    </submittedName>
</protein>
<dbReference type="InterPro" id="IPR033714">
    <property type="entry name" value="tRNA_bind_bactPheRS"/>
</dbReference>
<dbReference type="InterPro" id="IPR002547">
    <property type="entry name" value="tRNA-bd_dom"/>
</dbReference>
<dbReference type="EMBL" id="LN774769">
    <property type="protein sequence ID" value="CEN29379.1"/>
    <property type="molecule type" value="Genomic_DNA"/>
</dbReference>
<accession>A0A0D6DZF9</accession>
<dbReference type="Gene3D" id="3.30.1940.10">
    <property type="entry name" value="YtpR-like"/>
    <property type="match status" value="1"/>
</dbReference>
<sequence>MIAIYNTHMNDVLMLIVGDNQGEKLTATRKNNVARVTRQDTGEVVAWNFFEVTALFPVNGNGQVSLSDADVAHLNTEMQAAGFEEQLMNDQEPKFVVGEIVEMVAHPDSDHLNIAQVSIGQDQVVQIVAGAPNARVGMKTIVVLPGAMMPNGALIFAGQLRGVPSFGMMASPRELALPNAPQKRGIIELAPSEVPGTAFSPSQHWHK</sequence>
<gene>
    <name evidence="5" type="ORF">LACPI_2179</name>
</gene>
<dbReference type="RefSeq" id="WP_047916362.1">
    <property type="nucleotide sequence ID" value="NZ_LN774769.1"/>
</dbReference>
<evidence type="ECO:0000256" key="1">
    <source>
        <dbReference type="ARBA" id="ARBA00022555"/>
    </source>
</evidence>
<dbReference type="InterPro" id="IPR037154">
    <property type="entry name" value="YtpR-like_sf"/>
</dbReference>
<evidence type="ECO:0000256" key="3">
    <source>
        <dbReference type="PROSITE-ProRule" id="PRU00209"/>
    </source>
</evidence>
<dbReference type="InterPro" id="IPR012340">
    <property type="entry name" value="NA-bd_OB-fold"/>
</dbReference>
<organism evidence="5 6">
    <name type="scientific">Pseudolactococcus piscium MKFS47</name>
    <dbReference type="NCBI Taxonomy" id="297352"/>
    <lineage>
        <taxon>Bacteria</taxon>
        <taxon>Bacillati</taxon>
        <taxon>Bacillota</taxon>
        <taxon>Bacilli</taxon>
        <taxon>Lactobacillales</taxon>
        <taxon>Streptococcaceae</taxon>
        <taxon>Pseudolactococcus</taxon>
    </lineage>
</organism>
<dbReference type="KEGG" id="lpk:LACPI_2179"/>
<name>A0A0D6DZF9_9LACT</name>
<keyword evidence="1 3" id="KW-0820">tRNA-binding</keyword>
<dbReference type="Pfam" id="PF01588">
    <property type="entry name" value="tRNA_bind"/>
    <property type="match status" value="1"/>
</dbReference>
<dbReference type="NCBIfam" id="NF045760">
    <property type="entry name" value="YtpR"/>
    <property type="match status" value="1"/>
</dbReference>
<reference evidence="6" key="1">
    <citation type="submission" date="2015-01" db="EMBL/GenBank/DDBJ databases">
        <authorList>
            <person name="Andreevskaya M."/>
        </authorList>
    </citation>
    <scope>NUCLEOTIDE SEQUENCE [LARGE SCALE GENOMIC DNA]</scope>
    <source>
        <strain evidence="6">MKFS47</strain>
    </source>
</reference>
<dbReference type="PROSITE" id="PS50886">
    <property type="entry name" value="TRBD"/>
    <property type="match status" value="1"/>
</dbReference>
<feature type="domain" description="TRNA-binding" evidence="4">
    <location>
        <begin position="89"/>
        <end position="200"/>
    </location>
</feature>
<dbReference type="AlphaFoldDB" id="A0A0D6DZF9"/>
<proteinExistence type="predicted"/>
<dbReference type="STRING" id="1364.LP2241_50508"/>
<dbReference type="Gene3D" id="2.40.50.140">
    <property type="entry name" value="Nucleic acid-binding proteins"/>
    <property type="match status" value="1"/>
</dbReference>
<evidence type="ECO:0000313" key="5">
    <source>
        <dbReference type="EMBL" id="CEN29379.1"/>
    </source>
</evidence>
<dbReference type="Pfam" id="PF14794">
    <property type="entry name" value="DUF4479"/>
    <property type="match status" value="1"/>
</dbReference>
<dbReference type="Proteomes" id="UP000033166">
    <property type="component" value="Chromosome I"/>
</dbReference>
<evidence type="ECO:0000259" key="4">
    <source>
        <dbReference type="PROSITE" id="PS50886"/>
    </source>
</evidence>
<evidence type="ECO:0000313" key="6">
    <source>
        <dbReference type="Proteomes" id="UP000033166"/>
    </source>
</evidence>
<dbReference type="CDD" id="cd02796">
    <property type="entry name" value="tRNA_bind_bactPheRS"/>
    <property type="match status" value="1"/>
</dbReference>
<dbReference type="GO" id="GO:0000049">
    <property type="term" value="F:tRNA binding"/>
    <property type="evidence" value="ECO:0007669"/>
    <property type="project" value="UniProtKB-UniRule"/>
</dbReference>
<dbReference type="InterPro" id="IPR027855">
    <property type="entry name" value="DUF4479"/>
</dbReference>
<dbReference type="SUPFAM" id="SSF50249">
    <property type="entry name" value="Nucleic acid-binding proteins"/>
    <property type="match status" value="1"/>
</dbReference>
<evidence type="ECO:0000256" key="2">
    <source>
        <dbReference type="ARBA" id="ARBA00022884"/>
    </source>
</evidence>
<dbReference type="HOGENOM" id="CLU_098250_0_0_9"/>